<keyword evidence="2" id="KW-0614">Plasmid</keyword>
<evidence type="ECO:0000313" key="2">
    <source>
        <dbReference type="EMBL" id="AFZ10522.1"/>
    </source>
</evidence>
<sequence>MQAGKPRKKAEMSDSKQCFCDHKLALKQQGLCVLALKLMQAAKQLHQSVLTPMQYDRACPCKRISINFYRRTYEKRVWAVATAMFSDIFILLKKLTAEWMKLMVRSLLQPQFRHKRSLYSRNSSRPSTSAEH</sequence>
<dbReference type="AlphaFoldDB" id="K9VSQ4"/>
<proteinExistence type="predicted"/>
<evidence type="ECO:0000313" key="3">
    <source>
        <dbReference type="Proteomes" id="UP000010478"/>
    </source>
</evidence>
<dbReference type="EMBL" id="CP003615">
    <property type="protein sequence ID" value="AFZ10522.1"/>
    <property type="molecule type" value="Genomic_DNA"/>
</dbReference>
<keyword evidence="3" id="KW-1185">Reference proteome</keyword>
<dbReference type="HOGENOM" id="CLU_1914964_0_0_3"/>
<evidence type="ECO:0000256" key="1">
    <source>
        <dbReference type="SAM" id="Phobius"/>
    </source>
</evidence>
<accession>K9VSQ4</accession>
<reference evidence="2 3" key="1">
    <citation type="submission" date="2012-05" db="EMBL/GenBank/DDBJ databases">
        <title>Finished plasmid 1 of genome of Oscillatoria sp. PCC 7112.</title>
        <authorList>
            <consortium name="US DOE Joint Genome Institute"/>
            <person name="Gugger M."/>
            <person name="Coursin T."/>
            <person name="Rippka R."/>
            <person name="Tandeau De Marsac N."/>
            <person name="Huntemann M."/>
            <person name="Wei C.-L."/>
            <person name="Han J."/>
            <person name="Detter J.C."/>
            <person name="Han C."/>
            <person name="Tapia R."/>
            <person name="Davenport K."/>
            <person name="Daligault H."/>
            <person name="Erkkila T."/>
            <person name="Gu W."/>
            <person name="Munk A.C.C."/>
            <person name="Teshima H."/>
            <person name="Xu Y."/>
            <person name="Chain P."/>
            <person name="Chen A."/>
            <person name="Krypides N."/>
            <person name="Mavromatis K."/>
            <person name="Markowitz V."/>
            <person name="Szeto E."/>
            <person name="Ivanova N."/>
            <person name="Mikhailova N."/>
            <person name="Ovchinnikova G."/>
            <person name="Pagani I."/>
            <person name="Pati A."/>
            <person name="Goodwin L."/>
            <person name="Peters L."/>
            <person name="Pitluck S."/>
            <person name="Woyke T."/>
            <person name="Kerfeld C."/>
        </authorList>
    </citation>
    <scope>NUCLEOTIDE SEQUENCE [LARGE SCALE GENOMIC DNA]</scope>
    <source>
        <strain evidence="2 3">PCC 7112</strain>
        <plasmid evidence="2 3">pOSC7112.01</plasmid>
    </source>
</reference>
<keyword evidence="1" id="KW-1133">Transmembrane helix</keyword>
<gene>
    <name evidence="2" type="ORF">Osc7112_6364</name>
</gene>
<dbReference type="KEGG" id="oni:Osc7112_6364"/>
<feature type="transmembrane region" description="Helical" evidence="1">
    <location>
        <begin position="77"/>
        <end position="96"/>
    </location>
</feature>
<name>K9VSQ4_9CYAN</name>
<keyword evidence="1" id="KW-0812">Transmembrane</keyword>
<keyword evidence="1" id="KW-0472">Membrane</keyword>
<dbReference type="Proteomes" id="UP000010478">
    <property type="component" value="Plasmid pOSC7112.01"/>
</dbReference>
<protein>
    <submittedName>
        <fullName evidence="2">Uncharacterized protein</fullName>
    </submittedName>
</protein>
<organism evidence="2 3">
    <name type="scientific">Phormidium nigroviride PCC 7112</name>
    <dbReference type="NCBI Taxonomy" id="179408"/>
    <lineage>
        <taxon>Bacteria</taxon>
        <taxon>Bacillati</taxon>
        <taxon>Cyanobacteriota</taxon>
        <taxon>Cyanophyceae</taxon>
        <taxon>Oscillatoriophycideae</taxon>
        <taxon>Oscillatoriales</taxon>
        <taxon>Oscillatoriaceae</taxon>
        <taxon>Phormidium</taxon>
    </lineage>
</organism>
<geneLocation type="plasmid" evidence="2 3">
    <name>pOSC7112.01</name>
</geneLocation>